<comment type="caution">
    <text evidence="2">The sequence shown here is derived from an EMBL/GenBank/DDBJ whole genome shotgun (WGS) entry which is preliminary data.</text>
</comment>
<sequence length="118" mass="12888">MFGCIAYVHDQLHKKDLKAKSRKLIHMGIAQDAKGWLCWCPEEKVLVKSLSAVFVEHSGLGQGQANEAVIQSIDIKRVDNATIINEIAGQDKVSSLMSLDMNMGSGAPLSYNDAIESE</sequence>
<reference evidence="2" key="1">
    <citation type="submission" date="2021-03" db="EMBL/GenBank/DDBJ databases">
        <title>Draft genome sequence of rust myrtle Austropuccinia psidii MF-1, a brazilian biotype.</title>
        <authorList>
            <person name="Quecine M.C."/>
            <person name="Pachon D.M.R."/>
            <person name="Bonatelli M.L."/>
            <person name="Correr F.H."/>
            <person name="Franceschini L.M."/>
            <person name="Leite T.F."/>
            <person name="Margarido G.R.A."/>
            <person name="Almeida C.A."/>
            <person name="Ferrarezi J.A."/>
            <person name="Labate C.A."/>
        </authorList>
    </citation>
    <scope>NUCLEOTIDE SEQUENCE</scope>
    <source>
        <strain evidence="2">MF-1</strain>
    </source>
</reference>
<evidence type="ECO:0000313" key="2">
    <source>
        <dbReference type="EMBL" id="MBW0481710.1"/>
    </source>
</evidence>
<keyword evidence="3" id="KW-1185">Reference proteome</keyword>
<dbReference type="AlphaFoldDB" id="A0A9Q3CFQ1"/>
<protein>
    <recommendedName>
        <fullName evidence="1">Retroviral polymerase SH3-like domain-containing protein</fullName>
    </recommendedName>
</protein>
<dbReference type="InterPro" id="IPR057670">
    <property type="entry name" value="SH3_retrovirus"/>
</dbReference>
<feature type="domain" description="Retroviral polymerase SH3-like" evidence="1">
    <location>
        <begin position="4"/>
        <end position="58"/>
    </location>
</feature>
<dbReference type="EMBL" id="AVOT02006489">
    <property type="protein sequence ID" value="MBW0481710.1"/>
    <property type="molecule type" value="Genomic_DNA"/>
</dbReference>
<name>A0A9Q3CFQ1_9BASI</name>
<accession>A0A9Q3CFQ1</accession>
<evidence type="ECO:0000313" key="3">
    <source>
        <dbReference type="Proteomes" id="UP000765509"/>
    </source>
</evidence>
<proteinExistence type="predicted"/>
<evidence type="ECO:0000259" key="1">
    <source>
        <dbReference type="Pfam" id="PF25597"/>
    </source>
</evidence>
<organism evidence="2 3">
    <name type="scientific">Austropuccinia psidii MF-1</name>
    <dbReference type="NCBI Taxonomy" id="1389203"/>
    <lineage>
        <taxon>Eukaryota</taxon>
        <taxon>Fungi</taxon>
        <taxon>Dikarya</taxon>
        <taxon>Basidiomycota</taxon>
        <taxon>Pucciniomycotina</taxon>
        <taxon>Pucciniomycetes</taxon>
        <taxon>Pucciniales</taxon>
        <taxon>Sphaerophragmiaceae</taxon>
        <taxon>Austropuccinia</taxon>
    </lineage>
</organism>
<dbReference type="Proteomes" id="UP000765509">
    <property type="component" value="Unassembled WGS sequence"/>
</dbReference>
<gene>
    <name evidence="2" type="ORF">O181_021425</name>
</gene>
<dbReference type="Pfam" id="PF25597">
    <property type="entry name" value="SH3_retrovirus"/>
    <property type="match status" value="1"/>
</dbReference>